<dbReference type="EMBL" id="SMKL01000020">
    <property type="protein sequence ID" value="TDC51733.1"/>
    <property type="molecule type" value="Genomic_DNA"/>
</dbReference>
<evidence type="ECO:0000313" key="4">
    <source>
        <dbReference type="Proteomes" id="UP000295621"/>
    </source>
</evidence>
<organism evidence="3 4">
    <name type="scientific">Jiangella ureilytica</name>
    <dbReference type="NCBI Taxonomy" id="2530374"/>
    <lineage>
        <taxon>Bacteria</taxon>
        <taxon>Bacillati</taxon>
        <taxon>Actinomycetota</taxon>
        <taxon>Actinomycetes</taxon>
        <taxon>Jiangellales</taxon>
        <taxon>Jiangellaceae</taxon>
        <taxon>Jiangella</taxon>
    </lineage>
</organism>
<dbReference type="Proteomes" id="UP000295621">
    <property type="component" value="Unassembled WGS sequence"/>
</dbReference>
<comment type="caution">
    <text evidence="3">The sequence shown here is derived from an EMBL/GenBank/DDBJ whole genome shotgun (WGS) entry which is preliminary data.</text>
</comment>
<gene>
    <name evidence="3" type="ORF">E1212_11050</name>
</gene>
<dbReference type="RefSeq" id="WP_131982276.1">
    <property type="nucleotide sequence ID" value="NZ_SMKL01000020.1"/>
</dbReference>
<evidence type="ECO:0000256" key="1">
    <source>
        <dbReference type="SAM" id="MobiDB-lite"/>
    </source>
</evidence>
<name>A0A4R4RTC1_9ACTN</name>
<dbReference type="OrthoDB" id="5180002at2"/>
<evidence type="ECO:0000256" key="2">
    <source>
        <dbReference type="SAM" id="SignalP"/>
    </source>
</evidence>
<sequence>MRAVRVAAVLAAILLTATACDGGRDDPGDEPTNDSSETGATAPAGIPDVVAGRLTRILGNGGTEALRDTAYVPGTRLSEPVLVATGPDGELIGLQRRQEGLFTVSPDGTVQPVSGDASVAFPDAPLAALVGTEALLVLTGTDGGTIGRVGLADGAFSALTTLPGGPADGFAGAILDLPGGTYVQWGASWWTLTGPADAPTGAEPATPPVDGSVVAARTAAGVAVLTAGELVLLDESLQETGRYPWTQPDEAIGSVTAATGDGGDGLIVTTSEREGGSVVHVTADGATVLATGFKPDDTTPSTDCDNADTEALHAHLAQPLSVAVWEGRVVVADQRCNSVLQLGLPAVS</sequence>
<feature type="signal peptide" evidence="2">
    <location>
        <begin position="1"/>
        <end position="19"/>
    </location>
</feature>
<accession>A0A4R4RTC1</accession>
<dbReference type="PROSITE" id="PS51257">
    <property type="entry name" value="PROKAR_LIPOPROTEIN"/>
    <property type="match status" value="1"/>
</dbReference>
<feature type="chain" id="PRO_5020193241" evidence="2">
    <location>
        <begin position="20"/>
        <end position="348"/>
    </location>
</feature>
<keyword evidence="4" id="KW-1185">Reference proteome</keyword>
<reference evidence="3 4" key="1">
    <citation type="submission" date="2019-02" db="EMBL/GenBank/DDBJ databases">
        <title>Draft genome sequences of novel Actinobacteria.</title>
        <authorList>
            <person name="Sahin N."/>
            <person name="Ay H."/>
            <person name="Saygin H."/>
        </authorList>
    </citation>
    <scope>NUCLEOTIDE SEQUENCE [LARGE SCALE GENOMIC DNA]</scope>
    <source>
        <strain evidence="3 4">KC603</strain>
    </source>
</reference>
<evidence type="ECO:0000313" key="3">
    <source>
        <dbReference type="EMBL" id="TDC51733.1"/>
    </source>
</evidence>
<keyword evidence="2" id="KW-0732">Signal</keyword>
<dbReference type="AlphaFoldDB" id="A0A4R4RTC1"/>
<proteinExistence type="predicted"/>
<protein>
    <submittedName>
        <fullName evidence="3">Uncharacterized protein</fullName>
    </submittedName>
</protein>
<feature type="region of interest" description="Disordered" evidence="1">
    <location>
        <begin position="20"/>
        <end position="45"/>
    </location>
</feature>